<sequence>MQFRNLAKEYPEYLNDRYAISFYSYGNKALTKEEREAFIEKWKSGTATLKDWIRAGSDAFSASTLINDPEAIGETTAARRSKLYDWWIESIVQQYHMRRIKDVLRYTPSYVQEYAKLSLEELDQFLSGNLGRYEEQRFRQELGLKAEVNYGKLISDFNSGVLKSSEDIHDPQLAHHAEAILRYKSYLELIAAQGIETPQQNGHSTDSLTPQSLWPEIFELGKNITVKYRSQDHYYKEDAFVDYQIISVSGSYSPSSLRNKIVSLFQPGFEKLIAEIRTESIEDQADIISEIKDELEELKDYVQKAEYVKEESEYGPRKEYHFLKFDHLKFEGDSPSTFAFHDSSRLFISRKLAPYADEWLEGINEISRKLEHAANSLHLLKQSSTPVTYDVEAILSNVFVVESPSGGLQGTAFHLKGVGLVTCDHCIVDPTTGNILTDLVIYRGGDLNQKIQVKVLKHNEHMDLAILEIPEESLSFLKDGLTVGNSDALKHLDDIAVAGYPNYNFGDTGYFNLGRVSGFRVINGMSHVLVSNILVGGNSGGPALNASGEVIGIVATGADNFRQSHTTEWHGIIPSNILQFLK</sequence>
<evidence type="ECO:0008006" key="4">
    <source>
        <dbReference type="Google" id="ProtNLM"/>
    </source>
</evidence>
<reference evidence="2 3" key="2">
    <citation type="journal article" date="2010" name="Stand. Genomic Sci.">
        <title>Complete genome sequence of Chitinophaga pinensis type strain (UQM 2034).</title>
        <authorList>
            <person name="Glavina Del Rio T."/>
            <person name="Abt B."/>
            <person name="Spring S."/>
            <person name="Lapidus A."/>
            <person name="Nolan M."/>
            <person name="Tice H."/>
            <person name="Copeland A."/>
            <person name="Cheng J.F."/>
            <person name="Chen F."/>
            <person name="Bruce D."/>
            <person name="Goodwin L."/>
            <person name="Pitluck S."/>
            <person name="Ivanova N."/>
            <person name="Mavromatis K."/>
            <person name="Mikhailova N."/>
            <person name="Pati A."/>
            <person name="Chen A."/>
            <person name="Palaniappan K."/>
            <person name="Land M."/>
            <person name="Hauser L."/>
            <person name="Chang Y.J."/>
            <person name="Jeffries C.D."/>
            <person name="Chain P."/>
            <person name="Saunders E."/>
            <person name="Detter J.C."/>
            <person name="Brettin T."/>
            <person name="Rohde M."/>
            <person name="Goker M."/>
            <person name="Bristow J."/>
            <person name="Eisen J.A."/>
            <person name="Markowitz V."/>
            <person name="Hugenholtz P."/>
            <person name="Kyrpides N.C."/>
            <person name="Klenk H.P."/>
            <person name="Lucas S."/>
        </authorList>
    </citation>
    <scope>NUCLEOTIDE SEQUENCE [LARGE SCALE GENOMIC DNA]</scope>
    <source>
        <strain evidence="3">ATCC 43595 / DSM 2588 / LMG 13176 / NBRC 15968 / NCIMB 11800 / UQM 2034</strain>
    </source>
</reference>
<dbReference type="Gene3D" id="2.40.10.120">
    <property type="match status" value="1"/>
</dbReference>
<dbReference type="InterPro" id="IPR009003">
    <property type="entry name" value="Peptidase_S1_PA"/>
</dbReference>
<dbReference type="Pfam" id="PF13365">
    <property type="entry name" value="Trypsin_2"/>
    <property type="match status" value="1"/>
</dbReference>
<accession>A0A979G4V1</accession>
<protein>
    <recommendedName>
        <fullName evidence="4">Trypsin-like peptidase</fullName>
    </recommendedName>
</protein>
<dbReference type="RefSeq" id="WP_012790868.1">
    <property type="nucleotide sequence ID" value="NC_013132.1"/>
</dbReference>
<organism evidence="2 3">
    <name type="scientific">Chitinophaga pinensis (strain ATCC 43595 / DSM 2588 / LMG 13176 / NBRC 15968 / NCIMB 11800 / UQM 2034)</name>
    <dbReference type="NCBI Taxonomy" id="485918"/>
    <lineage>
        <taxon>Bacteria</taxon>
        <taxon>Pseudomonadati</taxon>
        <taxon>Bacteroidota</taxon>
        <taxon>Chitinophagia</taxon>
        <taxon>Chitinophagales</taxon>
        <taxon>Chitinophagaceae</taxon>
        <taxon>Chitinophaga</taxon>
    </lineage>
</organism>
<dbReference type="AlphaFoldDB" id="A0A979G4V1"/>
<name>A0A979G4V1_CHIPD</name>
<evidence type="ECO:0000313" key="3">
    <source>
        <dbReference type="Proteomes" id="UP000002215"/>
    </source>
</evidence>
<feature type="coiled-coil region" evidence="1">
    <location>
        <begin position="281"/>
        <end position="311"/>
    </location>
</feature>
<dbReference type="OrthoDB" id="9766361at2"/>
<dbReference type="SUPFAM" id="SSF50494">
    <property type="entry name" value="Trypsin-like serine proteases"/>
    <property type="match status" value="1"/>
</dbReference>
<gene>
    <name evidence="2" type="ordered locus">Cpin_3225</name>
</gene>
<dbReference type="EMBL" id="CP001699">
    <property type="protein sequence ID" value="ACU60692.1"/>
    <property type="molecule type" value="Genomic_DNA"/>
</dbReference>
<dbReference type="KEGG" id="cpi:Cpin_3225"/>
<evidence type="ECO:0000256" key="1">
    <source>
        <dbReference type="SAM" id="Coils"/>
    </source>
</evidence>
<dbReference type="Proteomes" id="UP000002215">
    <property type="component" value="Chromosome"/>
</dbReference>
<proteinExistence type="predicted"/>
<reference evidence="3" key="1">
    <citation type="submission" date="2009-08" db="EMBL/GenBank/DDBJ databases">
        <title>The complete genome of Chitinophaga pinensis DSM 2588.</title>
        <authorList>
            <consortium name="US DOE Joint Genome Institute (JGI-PGF)"/>
            <person name="Lucas S."/>
            <person name="Copeland A."/>
            <person name="Lapidus A."/>
            <person name="Glavina del Rio T."/>
            <person name="Dalin E."/>
            <person name="Tice H."/>
            <person name="Bruce D."/>
            <person name="Goodwin L."/>
            <person name="Pitluck S."/>
            <person name="Kyrpides N."/>
            <person name="Mavromatis K."/>
            <person name="Ivanova N."/>
            <person name="Mikhailova N."/>
            <person name="Sims D."/>
            <person name="Meinche L."/>
            <person name="Brettin T."/>
            <person name="Detter J.C."/>
            <person name="Han C."/>
            <person name="Larimer F."/>
            <person name="Land M."/>
            <person name="Hauser L."/>
            <person name="Markowitz V."/>
            <person name="Cheng J.-F."/>
            <person name="Hugenholtz P."/>
            <person name="Woyke T."/>
            <person name="Wu D."/>
            <person name="Spring S."/>
            <person name="Klenk H.-P."/>
            <person name="Eisen J.A."/>
        </authorList>
    </citation>
    <scope>NUCLEOTIDE SEQUENCE [LARGE SCALE GENOMIC DNA]</scope>
    <source>
        <strain evidence="3">ATCC 43595 / DSM 2588 / LMG 13176 / NBRC 15968 / NCIMB 11800 / UQM 2034</strain>
    </source>
</reference>
<keyword evidence="1" id="KW-0175">Coiled coil</keyword>
<evidence type="ECO:0000313" key="2">
    <source>
        <dbReference type="EMBL" id="ACU60692.1"/>
    </source>
</evidence>